<sequence>MIVPIHREQLSECLDVLKESYEKTAVRFGMTEENCPYRGRTRLPYAALEEEYKNGFMMYGYVYGGEIVGFLSMSVEEPKAYIQDIAIRPAYQNRGFGSQLLRFALEKAKTLHCEKIALGMVHDNVPLRSWYEKQGFETVSLEKFEKVSYTVGTMEYRLCGCDRND</sequence>
<dbReference type="InterPro" id="IPR050276">
    <property type="entry name" value="MshD_Acetyltransferase"/>
</dbReference>
<feature type="domain" description="N-acetyltransferase" evidence="1">
    <location>
        <begin position="1"/>
        <end position="159"/>
    </location>
</feature>
<dbReference type="CDD" id="cd04301">
    <property type="entry name" value="NAT_SF"/>
    <property type="match status" value="1"/>
</dbReference>
<protein>
    <submittedName>
        <fullName evidence="2">GNAT family N-acetyltransferase</fullName>
    </submittedName>
</protein>
<dbReference type="PANTHER" id="PTHR43617">
    <property type="entry name" value="L-AMINO ACID N-ACETYLTRANSFERASE"/>
    <property type="match status" value="1"/>
</dbReference>
<reference evidence="2 3" key="1">
    <citation type="submission" date="2020-12" db="EMBL/GenBank/DDBJ databases">
        <title>Whole genome sequences of gut porcine anaerobes.</title>
        <authorList>
            <person name="Kubasova T."/>
            <person name="Jahodarova E."/>
            <person name="Rychlik I."/>
        </authorList>
    </citation>
    <scope>NUCLEOTIDE SEQUENCE [LARGE SCALE GENOMIC DNA]</scope>
    <source>
        <strain evidence="2 3">An867</strain>
    </source>
</reference>
<evidence type="ECO:0000313" key="3">
    <source>
        <dbReference type="Proteomes" id="UP001299220"/>
    </source>
</evidence>
<name>A0ABS9CSF2_9FIRM</name>
<dbReference type="Gene3D" id="3.40.630.30">
    <property type="match status" value="1"/>
</dbReference>
<dbReference type="InterPro" id="IPR016181">
    <property type="entry name" value="Acyl_CoA_acyltransferase"/>
</dbReference>
<evidence type="ECO:0000259" key="1">
    <source>
        <dbReference type="PROSITE" id="PS51186"/>
    </source>
</evidence>
<dbReference type="InterPro" id="IPR000182">
    <property type="entry name" value="GNAT_dom"/>
</dbReference>
<evidence type="ECO:0000313" key="2">
    <source>
        <dbReference type="EMBL" id="MCF2653220.1"/>
    </source>
</evidence>
<dbReference type="Pfam" id="PF00583">
    <property type="entry name" value="Acetyltransf_1"/>
    <property type="match status" value="1"/>
</dbReference>
<comment type="caution">
    <text evidence="2">The sequence shown here is derived from an EMBL/GenBank/DDBJ whole genome shotgun (WGS) entry which is preliminary data.</text>
</comment>
<dbReference type="RefSeq" id="WP_235324240.1">
    <property type="nucleotide sequence ID" value="NZ_JAFBIT010000003.1"/>
</dbReference>
<proteinExistence type="predicted"/>
<accession>A0ABS9CSF2</accession>
<organism evidence="2 3">
    <name type="scientific">Anaeromassilibacillus senegalensis</name>
    <dbReference type="NCBI Taxonomy" id="1673717"/>
    <lineage>
        <taxon>Bacteria</taxon>
        <taxon>Bacillati</taxon>
        <taxon>Bacillota</taxon>
        <taxon>Clostridia</taxon>
        <taxon>Eubacteriales</taxon>
        <taxon>Acutalibacteraceae</taxon>
        <taxon>Anaeromassilibacillus</taxon>
    </lineage>
</organism>
<gene>
    <name evidence="2" type="ORF">JQM67_11470</name>
</gene>
<keyword evidence="3" id="KW-1185">Reference proteome</keyword>
<dbReference type="EMBL" id="JAFBIT010000003">
    <property type="protein sequence ID" value="MCF2653220.1"/>
    <property type="molecule type" value="Genomic_DNA"/>
</dbReference>
<dbReference type="SUPFAM" id="SSF55729">
    <property type="entry name" value="Acyl-CoA N-acyltransferases (Nat)"/>
    <property type="match status" value="1"/>
</dbReference>
<dbReference type="Proteomes" id="UP001299220">
    <property type="component" value="Unassembled WGS sequence"/>
</dbReference>
<dbReference type="PROSITE" id="PS51186">
    <property type="entry name" value="GNAT"/>
    <property type="match status" value="1"/>
</dbReference>